<dbReference type="EMBL" id="BMJE01000005">
    <property type="protein sequence ID" value="GGB79904.1"/>
    <property type="molecule type" value="Genomic_DNA"/>
</dbReference>
<dbReference type="PROSITE" id="PS51733">
    <property type="entry name" value="BPL_LPL_CATALYTIC"/>
    <property type="match status" value="1"/>
</dbReference>
<reference evidence="4" key="1">
    <citation type="journal article" date="2019" name="Int. J. Syst. Evol. Microbiol.">
        <title>The Global Catalogue of Microorganisms (GCM) 10K type strain sequencing project: providing services to taxonomists for standard genome sequencing and annotation.</title>
        <authorList>
            <consortium name="The Broad Institute Genomics Platform"/>
            <consortium name="The Broad Institute Genome Sequencing Center for Infectious Disease"/>
            <person name="Wu L."/>
            <person name="Ma J."/>
        </authorList>
    </citation>
    <scope>NUCLEOTIDE SEQUENCE [LARGE SCALE GENOMIC DNA]</scope>
    <source>
        <strain evidence="4">CGMCC 1.15461</strain>
    </source>
</reference>
<evidence type="ECO:0000256" key="1">
    <source>
        <dbReference type="ARBA" id="ARBA00022598"/>
    </source>
</evidence>
<dbReference type="NCBIfam" id="TIGR00121">
    <property type="entry name" value="birA_ligase"/>
    <property type="match status" value="1"/>
</dbReference>
<accession>A0ABQ1JYZ7</accession>
<dbReference type="Proteomes" id="UP000615760">
    <property type="component" value="Unassembled WGS sequence"/>
</dbReference>
<dbReference type="Pfam" id="PF03099">
    <property type="entry name" value="BPL_LplA_LipB"/>
    <property type="match status" value="1"/>
</dbReference>
<evidence type="ECO:0000313" key="3">
    <source>
        <dbReference type="EMBL" id="GGB79904.1"/>
    </source>
</evidence>
<dbReference type="InterPro" id="IPR004143">
    <property type="entry name" value="BPL_LPL_catalytic"/>
</dbReference>
<keyword evidence="4" id="KW-1185">Reference proteome</keyword>
<dbReference type="InterPro" id="IPR045864">
    <property type="entry name" value="aa-tRNA-synth_II/BPL/LPL"/>
</dbReference>
<dbReference type="CDD" id="cd16442">
    <property type="entry name" value="BPL"/>
    <property type="match status" value="1"/>
</dbReference>
<dbReference type="PANTHER" id="PTHR12835:SF5">
    <property type="entry name" value="BIOTIN--PROTEIN LIGASE"/>
    <property type="match status" value="1"/>
</dbReference>
<gene>
    <name evidence="3" type="primary">birA</name>
    <name evidence="3" type="ORF">GCM10007424_20050</name>
</gene>
<dbReference type="Gene3D" id="3.30.930.10">
    <property type="entry name" value="Bira Bifunctional Protein, Domain 2"/>
    <property type="match status" value="1"/>
</dbReference>
<feature type="domain" description="BPL/LPL catalytic" evidence="2">
    <location>
        <begin position="1"/>
        <end position="177"/>
    </location>
</feature>
<comment type="caution">
    <text evidence="3">The sequence shown here is derived from an EMBL/GenBank/DDBJ whole genome shotgun (WGS) entry which is preliminary data.</text>
</comment>
<organism evidence="3 4">
    <name type="scientific">Flavobacterium suaedae</name>
    <dbReference type="NCBI Taxonomy" id="1767027"/>
    <lineage>
        <taxon>Bacteria</taxon>
        <taxon>Pseudomonadati</taxon>
        <taxon>Bacteroidota</taxon>
        <taxon>Flavobacteriia</taxon>
        <taxon>Flavobacteriales</taxon>
        <taxon>Flavobacteriaceae</taxon>
        <taxon>Flavobacterium</taxon>
    </lineage>
</organism>
<dbReference type="RefSeq" id="WP_188621157.1">
    <property type="nucleotide sequence ID" value="NZ_BMJE01000005.1"/>
</dbReference>
<dbReference type="InterPro" id="IPR004408">
    <property type="entry name" value="Biotin_CoA_COase_ligase"/>
</dbReference>
<protein>
    <submittedName>
        <fullName evidence="3">Biotin--[acetyl-CoA-carboxylase] ligase</fullName>
    </submittedName>
</protein>
<name>A0ABQ1JYZ7_9FLAO</name>
<dbReference type="GO" id="GO:0016874">
    <property type="term" value="F:ligase activity"/>
    <property type="evidence" value="ECO:0007669"/>
    <property type="project" value="UniProtKB-KW"/>
</dbReference>
<sequence>MNIIKLNAIHSTNDYLKELLHIQLLENFTVVVAEHQTKGKGQMGAVWSVEPGKNLTFSVLVKDAVPEINTIFNLNVAVALSVAKTLEYFNVPNIKIKWPNDILTGNKKTAGILIENNIGSNGAIHSIVGIGLNVNQSNFNGLPKATSMSVEVGEEFNKEQVLHKILEYLKLYVMAMQSNTTELLWDEYHLKLYKKNIPMTFEKNNSKFMGIIKGVSRTGQLQVQLEDDSVVEYSVKEVRLLY</sequence>
<dbReference type="PANTHER" id="PTHR12835">
    <property type="entry name" value="BIOTIN PROTEIN LIGASE"/>
    <property type="match status" value="1"/>
</dbReference>
<keyword evidence="1 3" id="KW-0436">Ligase</keyword>
<evidence type="ECO:0000259" key="2">
    <source>
        <dbReference type="PROSITE" id="PS51733"/>
    </source>
</evidence>
<evidence type="ECO:0000313" key="4">
    <source>
        <dbReference type="Proteomes" id="UP000615760"/>
    </source>
</evidence>
<dbReference type="SUPFAM" id="SSF55681">
    <property type="entry name" value="Class II aaRS and biotin synthetases"/>
    <property type="match status" value="1"/>
</dbReference>
<proteinExistence type="predicted"/>